<evidence type="ECO:0000313" key="9">
    <source>
        <dbReference type="Proteomes" id="UP000654993"/>
    </source>
</evidence>
<feature type="transmembrane region" description="Helical" evidence="5">
    <location>
        <begin position="438"/>
        <end position="458"/>
    </location>
</feature>
<accession>A0A916QEP8</accession>
<feature type="transmembrane region" description="Helical" evidence="5">
    <location>
        <begin position="479"/>
        <end position="498"/>
    </location>
</feature>
<dbReference type="Pfam" id="PF00361">
    <property type="entry name" value="Proton_antipo_M"/>
    <property type="match status" value="1"/>
</dbReference>
<dbReference type="GO" id="GO:0005886">
    <property type="term" value="C:plasma membrane"/>
    <property type="evidence" value="ECO:0007669"/>
    <property type="project" value="UniProtKB-SubCell"/>
</dbReference>
<dbReference type="PANTHER" id="PTHR22773">
    <property type="entry name" value="NADH DEHYDROGENASE"/>
    <property type="match status" value="1"/>
</dbReference>
<evidence type="ECO:0000256" key="1">
    <source>
        <dbReference type="ARBA" id="ARBA00004651"/>
    </source>
</evidence>
<feature type="transmembrane region" description="Helical" evidence="5">
    <location>
        <begin position="84"/>
        <end position="106"/>
    </location>
</feature>
<sequence>MERLQASDLIYLAPELTLVISAIVISLIDLLLPRRINRDLIGWLSLLGIAGSAAFVVFHAMPLVNGSDSQTISLLYDSYRVDDFANILKLILLGGGVLITLMSIGAVKDSDIQHRGEYYYLLLPALIGGMIMASSAELITLYVGLEVLSITSYILVALRKNHTGATEGAFKYLVTGSIASAFILYGMSFLYGITSTTQIQYMRHMLDVDSSIFPLLYISYILMIGGFAFKIAAAPFHTWAADVYQGAATPVTTFLAAVSKAAGFAILFRVVYVTFFGLGSNTIVPVHHDLFSVLMVLAAAAMILGNTMALKEKNIKRLMAYSGVANAGYLLVPILNHPLPILNDPYFLYHTTKHESMFSEFIYYLIAYVLMNIGMFAAIMMVTGKSRNEELSAFAGLYYRAPATAAAIILIVLSLAGIPITGGFFGKFFILFGTIQSQIYWLAAVMIITSVISYYYYFAIVRQMFMRSSFHAAELTRTIPLTAVLWICALAGVLMGFFPQWLVGAIESIFHYGYDLFG</sequence>
<feature type="transmembrane region" description="Helical" evidence="5">
    <location>
        <begin position="118"/>
        <end position="135"/>
    </location>
</feature>
<comment type="subunit">
    <text evidence="5">NDH-1 is composed of 14 different subunits. Subunits NuoA, H, J, K, L, M, N constitute the membrane sector of the complex.</text>
</comment>
<dbReference type="EMBL" id="BMAQ01000043">
    <property type="protein sequence ID" value="GFR39400.1"/>
    <property type="molecule type" value="Genomic_DNA"/>
</dbReference>
<feature type="transmembrane region" description="Helical" evidence="5">
    <location>
        <begin position="321"/>
        <end position="341"/>
    </location>
</feature>
<dbReference type="GO" id="GO:0048038">
    <property type="term" value="F:quinone binding"/>
    <property type="evidence" value="ECO:0007669"/>
    <property type="project" value="UniProtKB-KW"/>
</dbReference>
<dbReference type="GO" id="GO:0008137">
    <property type="term" value="F:NADH dehydrogenase (ubiquinone) activity"/>
    <property type="evidence" value="ECO:0007669"/>
    <property type="project" value="InterPro"/>
</dbReference>
<feature type="transmembrane region" description="Helical" evidence="5">
    <location>
        <begin position="170"/>
        <end position="192"/>
    </location>
</feature>
<dbReference type="InterPro" id="IPR010096">
    <property type="entry name" value="NADH-Q_OxRdtase_suN/2"/>
</dbReference>
<comment type="function">
    <text evidence="5">NDH-1 shuttles electrons from NADH, via FMN and iron-sulfur (Fe-S) centers, to quinones in the respiratory chain. The immediate electron acceptor for the enzyme in this species is believed to be a menaquinone. Couples the redox reaction to proton translocation (for every two electrons transferred, four hydrogen ions are translocated across the cytoplasmic membrane), and thus conserves the redox energy in a proton gradient.</text>
</comment>
<feature type="domain" description="NADH:quinone oxidoreductase/Mrp antiporter transmembrane" evidence="7">
    <location>
        <begin position="135"/>
        <end position="453"/>
    </location>
</feature>
<dbReference type="AlphaFoldDB" id="A0A916QEP8"/>
<dbReference type="InterPro" id="IPR001750">
    <property type="entry name" value="ND/Mrp_TM"/>
</dbReference>
<feature type="transmembrane region" description="Helical" evidence="5">
    <location>
        <begin position="141"/>
        <end position="158"/>
    </location>
</feature>
<feature type="transmembrane region" description="Helical" evidence="5">
    <location>
        <begin position="403"/>
        <end position="426"/>
    </location>
</feature>
<dbReference type="RefSeq" id="WP_200967594.1">
    <property type="nucleotide sequence ID" value="NZ_BMAQ01000043.1"/>
</dbReference>
<keyword evidence="5" id="KW-0813">Transport</keyword>
<name>A0A916QEP8_9BACL</name>
<comment type="catalytic activity">
    <reaction evidence="5">
        <text>a quinone + NADH + 5 H(+)(in) = a quinol + NAD(+) + 4 H(+)(out)</text>
        <dbReference type="Rhea" id="RHEA:57888"/>
        <dbReference type="ChEBI" id="CHEBI:15378"/>
        <dbReference type="ChEBI" id="CHEBI:24646"/>
        <dbReference type="ChEBI" id="CHEBI:57540"/>
        <dbReference type="ChEBI" id="CHEBI:57945"/>
        <dbReference type="ChEBI" id="CHEBI:132124"/>
    </reaction>
</comment>
<dbReference type="GO" id="GO:0050136">
    <property type="term" value="F:NADH dehydrogenase (quinone) (non-electrogenic) activity"/>
    <property type="evidence" value="ECO:0007669"/>
    <property type="project" value="UniProtKB-UniRule"/>
</dbReference>
<keyword evidence="9" id="KW-1185">Reference proteome</keyword>
<evidence type="ECO:0000313" key="8">
    <source>
        <dbReference type="EMBL" id="GFR39400.1"/>
    </source>
</evidence>
<keyword evidence="5" id="KW-0520">NAD</keyword>
<evidence type="ECO:0000259" key="7">
    <source>
        <dbReference type="Pfam" id="PF00361"/>
    </source>
</evidence>
<evidence type="ECO:0000256" key="5">
    <source>
        <dbReference type="HAMAP-Rule" id="MF_00445"/>
    </source>
</evidence>
<keyword evidence="5" id="KW-0874">Quinone</keyword>
<keyword evidence="5" id="KW-1003">Cell membrane</keyword>
<feature type="transmembrane region" description="Helical" evidence="5">
    <location>
        <begin position="44"/>
        <end position="64"/>
    </location>
</feature>
<gene>
    <name evidence="5 8" type="primary">nuoN</name>
    <name evidence="8" type="ORF">PRECH8_26960</name>
</gene>
<feature type="transmembrane region" description="Helical" evidence="5">
    <location>
        <begin position="290"/>
        <end position="309"/>
    </location>
</feature>
<dbReference type="GO" id="GO:0042773">
    <property type="term" value="P:ATP synthesis coupled electron transport"/>
    <property type="evidence" value="ECO:0007669"/>
    <property type="project" value="InterPro"/>
</dbReference>
<feature type="transmembrane region" description="Helical" evidence="5">
    <location>
        <begin position="212"/>
        <end position="233"/>
    </location>
</feature>
<comment type="similarity">
    <text evidence="5">Belongs to the complex I subunit 2 family.</text>
</comment>
<reference evidence="8" key="1">
    <citation type="submission" date="2020-08" db="EMBL/GenBank/DDBJ databases">
        <authorList>
            <person name="Uke A."/>
            <person name="Chhe C."/>
            <person name="Baramee S."/>
            <person name="Kosugi A."/>
        </authorList>
    </citation>
    <scope>NUCLEOTIDE SEQUENCE</scope>
    <source>
        <strain evidence="8">DA-C8</strain>
    </source>
</reference>
<keyword evidence="5" id="KW-1278">Translocase</keyword>
<reference evidence="8" key="2">
    <citation type="journal article" date="2021" name="Data Brief">
        <title>Draft genome sequence data of the facultative, thermophilic, xylanolytic bacterium Paenibacillus sp. strain DA-C8.</title>
        <authorList>
            <person name="Chhe C."/>
            <person name="Uke A."/>
            <person name="Baramee S."/>
            <person name="Ungkulpasvich U."/>
            <person name="Tachaapaikoon C."/>
            <person name="Pason P."/>
            <person name="Waeonukul R."/>
            <person name="Ratanakhanokchai K."/>
            <person name="Kosugi A."/>
        </authorList>
    </citation>
    <scope>NUCLEOTIDE SEQUENCE</scope>
    <source>
        <strain evidence="8">DA-C8</strain>
    </source>
</reference>
<proteinExistence type="inferred from homology"/>
<keyword evidence="4 5" id="KW-0472">Membrane</keyword>
<protein>
    <recommendedName>
        <fullName evidence="5">NADH-quinone oxidoreductase subunit N</fullName>
        <ecNumber evidence="5">7.1.1.-</ecNumber>
    </recommendedName>
    <alternativeName>
        <fullName evidence="5">NADH dehydrogenase I subunit N</fullName>
    </alternativeName>
    <alternativeName>
        <fullName evidence="5">NDH-1 subunit N</fullName>
    </alternativeName>
</protein>
<evidence type="ECO:0000256" key="6">
    <source>
        <dbReference type="RuleBase" id="RU000320"/>
    </source>
</evidence>
<dbReference type="Proteomes" id="UP000654993">
    <property type="component" value="Unassembled WGS sequence"/>
</dbReference>
<evidence type="ECO:0000256" key="2">
    <source>
        <dbReference type="ARBA" id="ARBA00022692"/>
    </source>
</evidence>
<dbReference type="EC" id="7.1.1.-" evidence="5"/>
<evidence type="ECO:0000256" key="4">
    <source>
        <dbReference type="ARBA" id="ARBA00023136"/>
    </source>
</evidence>
<feature type="transmembrane region" description="Helical" evidence="5">
    <location>
        <begin position="12"/>
        <end position="32"/>
    </location>
</feature>
<dbReference type="HAMAP" id="MF_00445">
    <property type="entry name" value="NDH1_NuoN_1"/>
    <property type="match status" value="1"/>
</dbReference>
<feature type="transmembrane region" description="Helical" evidence="5">
    <location>
        <begin position="254"/>
        <end position="278"/>
    </location>
</feature>
<organism evidence="8 9">
    <name type="scientific">Insulibacter thermoxylanivorax</name>
    <dbReference type="NCBI Taxonomy" id="2749268"/>
    <lineage>
        <taxon>Bacteria</taxon>
        <taxon>Bacillati</taxon>
        <taxon>Bacillota</taxon>
        <taxon>Bacilli</taxon>
        <taxon>Bacillales</taxon>
        <taxon>Paenibacillaceae</taxon>
        <taxon>Insulibacter</taxon>
    </lineage>
</organism>
<evidence type="ECO:0000256" key="3">
    <source>
        <dbReference type="ARBA" id="ARBA00022989"/>
    </source>
</evidence>
<dbReference type="NCBIfam" id="TIGR01770">
    <property type="entry name" value="NDH_I_N"/>
    <property type="match status" value="1"/>
</dbReference>
<comment type="subcellular location">
    <subcellularLocation>
        <location evidence="1 5">Cell membrane</location>
        <topology evidence="1 5">Multi-pass membrane protein</topology>
    </subcellularLocation>
    <subcellularLocation>
        <location evidence="6">Membrane</location>
        <topology evidence="6">Multi-pass membrane protein</topology>
    </subcellularLocation>
</comment>
<keyword evidence="2 5" id="KW-0812">Transmembrane</keyword>
<comment type="caution">
    <text evidence="8">The sequence shown here is derived from an EMBL/GenBank/DDBJ whole genome shotgun (WGS) entry which is preliminary data.</text>
</comment>
<feature type="transmembrane region" description="Helical" evidence="5">
    <location>
        <begin position="361"/>
        <end position="382"/>
    </location>
</feature>
<keyword evidence="3 5" id="KW-1133">Transmembrane helix</keyword>